<evidence type="ECO:0008006" key="6">
    <source>
        <dbReference type="Google" id="ProtNLM"/>
    </source>
</evidence>
<evidence type="ECO:0000259" key="3">
    <source>
        <dbReference type="Pfam" id="PF21539"/>
    </source>
</evidence>
<accession>A0AAE1ACI5</accession>
<keyword evidence="5" id="KW-1185">Reference proteome</keyword>
<reference evidence="4" key="1">
    <citation type="journal article" date="2023" name="G3 (Bethesda)">
        <title>A reference genome for the long-term kleptoplast-retaining sea slug Elysia crispata morphotype clarki.</title>
        <authorList>
            <person name="Eastman K.E."/>
            <person name="Pendleton A.L."/>
            <person name="Shaikh M.A."/>
            <person name="Suttiyut T."/>
            <person name="Ogas R."/>
            <person name="Tomko P."/>
            <person name="Gavelis G."/>
            <person name="Widhalm J.R."/>
            <person name="Wisecaver J.H."/>
        </authorList>
    </citation>
    <scope>NUCLEOTIDE SEQUENCE</scope>
    <source>
        <strain evidence="4">ECLA1</strain>
    </source>
</reference>
<comment type="caution">
    <text evidence="4">The sequence shown here is derived from an EMBL/GenBank/DDBJ whole genome shotgun (WGS) entry which is preliminary data.</text>
</comment>
<organism evidence="4 5">
    <name type="scientific">Elysia crispata</name>
    <name type="common">lettuce slug</name>
    <dbReference type="NCBI Taxonomy" id="231223"/>
    <lineage>
        <taxon>Eukaryota</taxon>
        <taxon>Metazoa</taxon>
        <taxon>Spiralia</taxon>
        <taxon>Lophotrochozoa</taxon>
        <taxon>Mollusca</taxon>
        <taxon>Gastropoda</taxon>
        <taxon>Heterobranchia</taxon>
        <taxon>Euthyneura</taxon>
        <taxon>Panpulmonata</taxon>
        <taxon>Sacoglossa</taxon>
        <taxon>Placobranchoidea</taxon>
        <taxon>Plakobranchidae</taxon>
        <taxon>Elysia</taxon>
    </lineage>
</organism>
<feature type="region of interest" description="Disordered" evidence="1">
    <location>
        <begin position="61"/>
        <end position="82"/>
    </location>
</feature>
<proteinExistence type="predicted"/>
<dbReference type="Pfam" id="PF21538">
    <property type="entry name" value="Med15_M"/>
    <property type="match status" value="1"/>
</dbReference>
<evidence type="ECO:0000313" key="5">
    <source>
        <dbReference type="Proteomes" id="UP001283361"/>
    </source>
</evidence>
<dbReference type="PANTHER" id="PTHR31804">
    <property type="entry name" value="MEDIATOR OF RNA POLYMERASE II TRANSCRIPTION SUBUNIT 15"/>
    <property type="match status" value="1"/>
</dbReference>
<feature type="domain" description="ARC105/Med15 mediator subunit central" evidence="2">
    <location>
        <begin position="3"/>
        <end position="56"/>
    </location>
</feature>
<dbReference type="PANTHER" id="PTHR31804:SF3">
    <property type="entry name" value="MEDIATOR OF RNA POLYMERASE II TRANSCRIPTION SUBUNIT 15"/>
    <property type="match status" value="1"/>
</dbReference>
<gene>
    <name evidence="4" type="ORF">RRG08_045597</name>
</gene>
<dbReference type="EMBL" id="JAWDGP010002132">
    <property type="protein sequence ID" value="KAK3785374.1"/>
    <property type="molecule type" value="Genomic_DNA"/>
</dbReference>
<sequence length="243" mass="27345">MTVLEKCEQALHKLNSTATSSSHGHMCQPMLDVVARFTTAPSLNHSLYRTFGPALEAYTGPAIRAPSPPPAKMRKVEQDSPEELPDVIQGEIARLGRRFQVSVDPKYHPGSEAYHLVCRLEESQLPSVPPLLVKLPKMYPRASPQCDPDACSGYDVKATDPQLDQLDLNRGRKVLADLRVRVQALPRIVNFSFSLCKQPSTWYLLAIKARAGVFSGLKNLMTRFSEICRWYTGVRYFDIFPYH</sequence>
<dbReference type="Pfam" id="PF21539">
    <property type="entry name" value="Med15_C"/>
    <property type="match status" value="1"/>
</dbReference>
<feature type="domain" description="ARC105/Med15 mediator subunit C-terminal" evidence="3">
    <location>
        <begin position="84"/>
        <end position="150"/>
    </location>
</feature>
<evidence type="ECO:0000259" key="2">
    <source>
        <dbReference type="Pfam" id="PF21538"/>
    </source>
</evidence>
<evidence type="ECO:0000313" key="4">
    <source>
        <dbReference type="EMBL" id="KAK3785374.1"/>
    </source>
</evidence>
<dbReference type="InterPro" id="IPR048385">
    <property type="entry name" value="Med15_central"/>
</dbReference>
<name>A0AAE1ACI5_9GAST</name>
<dbReference type="Proteomes" id="UP001283361">
    <property type="component" value="Unassembled WGS sequence"/>
</dbReference>
<protein>
    <recommendedName>
        <fullName evidence="6">Mediator of RNA polymerase II transcription subunit 15</fullName>
    </recommendedName>
</protein>
<dbReference type="AlphaFoldDB" id="A0AAE1ACI5"/>
<dbReference type="InterPro" id="IPR048386">
    <property type="entry name" value="Med15_C"/>
</dbReference>
<evidence type="ECO:0000256" key="1">
    <source>
        <dbReference type="SAM" id="MobiDB-lite"/>
    </source>
</evidence>